<keyword evidence="1" id="KW-1133">Transmembrane helix</keyword>
<feature type="domain" description="LRAT" evidence="2">
    <location>
        <begin position="77"/>
        <end position="118"/>
    </location>
</feature>
<evidence type="ECO:0000313" key="4">
    <source>
        <dbReference type="Proteomes" id="UP001465153"/>
    </source>
</evidence>
<dbReference type="RefSeq" id="WP_353302964.1">
    <property type="nucleotide sequence ID" value="NZ_BAABWN010000006.1"/>
</dbReference>
<protein>
    <recommendedName>
        <fullName evidence="2">LRAT domain-containing protein</fullName>
    </recommendedName>
</protein>
<name>A0ABQ0A9H6_9GAMM</name>
<comment type="caution">
    <text evidence="3">The sequence shown here is derived from an EMBL/GenBank/DDBJ whole genome shotgun (WGS) entry which is preliminary data.</text>
</comment>
<gene>
    <name evidence="3" type="ORF">NBRC116591_21090</name>
</gene>
<reference evidence="3 4" key="1">
    <citation type="submission" date="2024-04" db="EMBL/GenBank/DDBJ databases">
        <title>Draft genome sequence of Sessilibacter corallicola NBRC 116591.</title>
        <authorList>
            <person name="Miyakawa T."/>
            <person name="Kusuya Y."/>
            <person name="Miura T."/>
        </authorList>
    </citation>
    <scope>NUCLEOTIDE SEQUENCE [LARGE SCALE GENOMIC DNA]</scope>
    <source>
        <strain evidence="3 4">KU-00831-HH</strain>
    </source>
</reference>
<dbReference type="InterPro" id="IPR007053">
    <property type="entry name" value="LRAT_dom"/>
</dbReference>
<sequence>MDLHQIDVTGCRIIGAITKELGHLGPKHHGIILGRATNGDVYIAEIMSYGYQISTYDNFSNRYFNNGEIMILPNDGDLENVAVAKRAIDEIKRGGKGIYNLITNNCECFVNRAMYGKSVSNQVINTAVGVTFAAGLAYVLKKSYDKNKG</sequence>
<feature type="transmembrane region" description="Helical" evidence="1">
    <location>
        <begin position="123"/>
        <end position="140"/>
    </location>
</feature>
<keyword evidence="1" id="KW-0812">Transmembrane</keyword>
<evidence type="ECO:0000256" key="1">
    <source>
        <dbReference type="SAM" id="Phobius"/>
    </source>
</evidence>
<keyword evidence="4" id="KW-1185">Reference proteome</keyword>
<accession>A0ABQ0A9H6</accession>
<proteinExistence type="predicted"/>
<dbReference type="EMBL" id="BAABWN010000006">
    <property type="protein sequence ID" value="GAA6168298.1"/>
    <property type="molecule type" value="Genomic_DNA"/>
</dbReference>
<dbReference type="Pfam" id="PF04970">
    <property type="entry name" value="LRAT"/>
    <property type="match status" value="1"/>
</dbReference>
<keyword evidence="1" id="KW-0472">Membrane</keyword>
<dbReference type="Proteomes" id="UP001465153">
    <property type="component" value="Unassembled WGS sequence"/>
</dbReference>
<evidence type="ECO:0000313" key="3">
    <source>
        <dbReference type="EMBL" id="GAA6168298.1"/>
    </source>
</evidence>
<evidence type="ECO:0000259" key="2">
    <source>
        <dbReference type="Pfam" id="PF04970"/>
    </source>
</evidence>
<organism evidence="3 4">
    <name type="scientific">Sessilibacter corallicola</name>
    <dbReference type="NCBI Taxonomy" id="2904075"/>
    <lineage>
        <taxon>Bacteria</taxon>
        <taxon>Pseudomonadati</taxon>
        <taxon>Pseudomonadota</taxon>
        <taxon>Gammaproteobacteria</taxon>
        <taxon>Cellvibrionales</taxon>
        <taxon>Cellvibrionaceae</taxon>
        <taxon>Sessilibacter</taxon>
    </lineage>
</organism>
<dbReference type="Gene3D" id="3.90.1720.10">
    <property type="entry name" value="endopeptidase domain like (from Nostoc punctiforme)"/>
    <property type="match status" value="1"/>
</dbReference>